<dbReference type="InterPro" id="IPR016978">
    <property type="entry name" value="Competence-induced_Ccs4"/>
</dbReference>
<feature type="transmembrane region" description="Helical" evidence="1">
    <location>
        <begin position="35"/>
        <end position="56"/>
    </location>
</feature>
<proteinExistence type="predicted"/>
<feature type="transmembrane region" description="Helical" evidence="1">
    <location>
        <begin position="382"/>
        <end position="401"/>
    </location>
</feature>
<keyword evidence="1" id="KW-0812">Transmembrane</keyword>
<reference evidence="2 6" key="1">
    <citation type="journal article" date="2015" name="PLoS ONE">
        <title>Genomic analysis reveals the molecular basis for capsule loss in the group B streptococcus population.</title>
        <authorList>
            <consortium name="DEVANI Consortium"/>
            <person name="Rosini R."/>
            <person name="Campisi E."/>
            <person name="De Chiara M."/>
            <person name="Tettelin H."/>
            <person name="Rinaudo D."/>
            <person name="Toniolo C."/>
            <person name="Metruccio M."/>
            <person name="Guidotti S."/>
            <person name="Sorensen U.B."/>
            <person name="Kilian M."/>
            <person name="Ramirez M."/>
            <person name="Janulczyk R."/>
            <person name="Donati C."/>
            <person name="Grandi G."/>
            <person name="Margarit I."/>
        </authorList>
    </citation>
    <scope>NUCLEOTIDE SEQUENCE [LARGE SCALE GENOMIC DNA]</scope>
    <source>
        <strain evidence="2 6">ES-PW-063</strain>
    </source>
</reference>
<dbReference type="KEGG" id="sagc:DN94_08985"/>
<sequence>MVENLEKPIGVSYKNSPSMSKRTAIRMKKSSRFSILLYSVLSTLLAIANPLLTYFANGLQTQNLYTGLMMTKGQIPYSDVFATGGFLYYVTIALSYLLGSSIWLLIVQFIAYYVSGIYFYKLVYYVAQSEIVSIGMTLIFYIMNIVLGFGGMYPIQWALPFMLISLWFLIKFCVDNIVDEAFIFYGILAAFSLFIDPQTLIFWLCSFVLLTATNIKQKQSLRGFYQFLCVVFGMILIAYTVGYFMFNLQIISSYIDKAIFYPFTYFARTNHSFLLSLAIQIVVLLGSGCLFGLWDFIQNRKKASYQIGLNFIACIFIIYAIMAIFSRDFNLYHFLPALPFGLLLTSNKITILYQKVIDRRSHRRQYFSGKSLIVDLFVKKTYYLPLLLVSLSIGLLVYNTYQNVTLSKERRDISHYLTTKIDRDGKIYVWDKVASIYSQTRLKSASQFVLPHINTAQKNNEKILKDELLQHGAKYFILNKNEKLPNELKSDIKKHYQEVPLSNITHFVLYRFK</sequence>
<dbReference type="OMA" id="IAKMFAN"/>
<dbReference type="KEGG" id="sagg:EN73_09985"/>
<evidence type="ECO:0000313" key="7">
    <source>
        <dbReference type="Proteomes" id="UP000093122"/>
    </source>
</evidence>
<keyword evidence="1" id="KW-0472">Membrane</keyword>
<feature type="transmembrane region" description="Helical" evidence="1">
    <location>
        <begin position="122"/>
        <end position="147"/>
    </location>
</feature>
<organism evidence="4 7">
    <name type="scientific">Streptococcus agalactiae</name>
    <dbReference type="NCBI Taxonomy" id="1311"/>
    <lineage>
        <taxon>Bacteria</taxon>
        <taxon>Bacillati</taxon>
        <taxon>Bacillota</taxon>
        <taxon>Bacilli</taxon>
        <taxon>Lactobacillales</taxon>
        <taxon>Streptococcaceae</taxon>
        <taxon>Streptococcus</taxon>
    </lineage>
</organism>
<evidence type="ECO:0000313" key="3">
    <source>
        <dbReference type="EMBL" id="MDK6899487.1"/>
    </source>
</evidence>
<gene>
    <name evidence="4" type="ORF">AX245_00440</name>
    <name evidence="5" type="ORF">NCTC8184_00589</name>
    <name evidence="3" type="ORF">QP229_05705</name>
    <name evidence="2" type="ORF">WA45_05810</name>
</gene>
<dbReference type="Proteomes" id="UP000035174">
    <property type="component" value="Unassembled WGS sequence"/>
</dbReference>
<feature type="transmembrane region" description="Helical" evidence="1">
    <location>
        <begin position="86"/>
        <end position="110"/>
    </location>
</feature>
<dbReference type="PIRSF" id="PIRSF031639">
    <property type="entry name" value="Ccs4"/>
    <property type="match status" value="1"/>
</dbReference>
<reference evidence="3" key="4">
    <citation type="submission" date="2023-05" db="EMBL/GenBank/DDBJ databases">
        <title>Cataloging the Phylogenetic Diversity of Human Bladder Bacteria.</title>
        <authorList>
            <person name="Du J."/>
        </authorList>
    </citation>
    <scope>NUCLEOTIDE SEQUENCE</scope>
    <source>
        <strain evidence="3">UMB8703</strain>
    </source>
</reference>
<evidence type="ECO:0000313" key="5">
    <source>
        <dbReference type="EMBL" id="VED64616.1"/>
    </source>
</evidence>
<dbReference type="AlphaFoldDB" id="A0A0E1EK99"/>
<keyword evidence="1" id="KW-1133">Transmembrane helix</keyword>
<dbReference type="EMBL" id="LR134265">
    <property type="protein sequence ID" value="VED64616.1"/>
    <property type="molecule type" value="Genomic_DNA"/>
</dbReference>
<evidence type="ECO:0000313" key="8">
    <source>
        <dbReference type="Proteomes" id="UP000268870"/>
    </source>
</evidence>
<dbReference type="KEGG" id="sage:EN72_10915"/>
<evidence type="ECO:0000313" key="4">
    <source>
        <dbReference type="EMBL" id="OCM72364.1"/>
    </source>
</evidence>
<evidence type="ECO:0000256" key="1">
    <source>
        <dbReference type="SAM" id="Phobius"/>
    </source>
</evidence>
<dbReference type="KEGG" id="sagl:GBS222_1693"/>
<feature type="transmembrane region" description="Helical" evidence="1">
    <location>
        <begin position="271"/>
        <end position="293"/>
    </location>
</feature>
<feature type="transmembrane region" description="Helical" evidence="1">
    <location>
        <begin position="177"/>
        <end position="194"/>
    </location>
</feature>
<reference evidence="5 8" key="3">
    <citation type="submission" date="2018-12" db="EMBL/GenBank/DDBJ databases">
        <authorList>
            <consortium name="Pathogen Informatics"/>
        </authorList>
    </citation>
    <scope>NUCLEOTIDE SEQUENCE [LARGE SCALE GENOMIC DNA]</scope>
    <source>
        <strain evidence="5 8">NCTC8184</strain>
    </source>
</reference>
<dbReference type="EMBL" id="JASOIH010000004">
    <property type="protein sequence ID" value="MDK6899487.1"/>
    <property type="molecule type" value="Genomic_DNA"/>
</dbReference>
<dbReference type="EMBL" id="LCVB01000028">
    <property type="protein sequence ID" value="KLJ29016.1"/>
    <property type="molecule type" value="Genomic_DNA"/>
</dbReference>
<reference evidence="4 7" key="2">
    <citation type="journal article" date="2016" name="Sci. Rep.">
        <title>Serotype IV Streptococcus agalactiae ST-452 has arisen from large genomic recombination events between CC23 and the hypervirulent CC17 lineages.</title>
        <authorList>
            <person name="Campisi E."/>
            <person name="Rinaudo C.D."/>
            <person name="Donati C."/>
            <person name="Barucco M."/>
            <person name="Torricelli G."/>
            <person name="Edwards M.S."/>
            <person name="Baker C.J."/>
            <person name="Margarit I."/>
            <person name="Rosini R."/>
        </authorList>
    </citation>
    <scope>NUCLEOTIDE SEQUENCE [LARGE SCALE GENOMIC DNA]</scope>
    <source>
        <strain evidence="4 7">CZ-PW-140</strain>
    </source>
</reference>
<dbReference type="Proteomes" id="UP000268870">
    <property type="component" value="Chromosome"/>
</dbReference>
<accession>A0A0E1EK99</accession>
<dbReference type="EMBL" id="MAWT01000007">
    <property type="protein sequence ID" value="OCM72364.1"/>
    <property type="molecule type" value="Genomic_DNA"/>
</dbReference>
<dbReference type="Proteomes" id="UP001230629">
    <property type="component" value="Unassembled WGS sequence"/>
</dbReference>
<name>A0A0E1EK99_STRAG</name>
<evidence type="ECO:0000313" key="6">
    <source>
        <dbReference type="Proteomes" id="UP000035174"/>
    </source>
</evidence>
<evidence type="ECO:0000313" key="2">
    <source>
        <dbReference type="EMBL" id="KLJ29016.1"/>
    </source>
</evidence>
<feature type="transmembrane region" description="Helical" evidence="1">
    <location>
        <begin position="305"/>
        <end position="325"/>
    </location>
</feature>
<dbReference type="RefSeq" id="WP_000230040.1">
    <property type="nucleotide sequence ID" value="NZ_AP018935.1"/>
</dbReference>
<feature type="transmembrane region" description="Helical" evidence="1">
    <location>
        <begin position="227"/>
        <end position="251"/>
    </location>
</feature>
<dbReference type="Proteomes" id="UP000093122">
    <property type="component" value="Unassembled WGS sequence"/>
</dbReference>
<protein>
    <submittedName>
        <fullName evidence="5">Competence-induced protein Ccs4</fullName>
    </submittedName>
    <submittedName>
        <fullName evidence="2">Membrane protein</fullName>
    </submittedName>
</protein>